<dbReference type="Pfam" id="PF13041">
    <property type="entry name" value="PPR_2"/>
    <property type="match status" value="5"/>
</dbReference>
<dbReference type="Pfam" id="PF20431">
    <property type="entry name" value="E_motif"/>
    <property type="match status" value="1"/>
</dbReference>
<dbReference type="EMBL" id="JAXIOK010000002">
    <property type="protein sequence ID" value="KAK4778083.1"/>
    <property type="molecule type" value="Genomic_DNA"/>
</dbReference>
<evidence type="ECO:0000313" key="3">
    <source>
        <dbReference type="EMBL" id="KAK4778083.1"/>
    </source>
</evidence>
<dbReference type="PROSITE" id="PS51375">
    <property type="entry name" value="PPR"/>
    <property type="match status" value="6"/>
</dbReference>
<feature type="repeat" description="PPR" evidence="2">
    <location>
        <begin position="234"/>
        <end position="268"/>
    </location>
</feature>
<dbReference type="PANTHER" id="PTHR47926">
    <property type="entry name" value="PENTATRICOPEPTIDE REPEAT-CONTAINING PROTEIN"/>
    <property type="match status" value="1"/>
</dbReference>
<feature type="repeat" description="PPR" evidence="2">
    <location>
        <begin position="168"/>
        <end position="202"/>
    </location>
</feature>
<evidence type="ECO:0000256" key="2">
    <source>
        <dbReference type="PROSITE-ProRule" id="PRU00708"/>
    </source>
</evidence>
<feature type="repeat" description="PPR" evidence="2">
    <location>
        <begin position="677"/>
        <end position="711"/>
    </location>
</feature>
<dbReference type="Proteomes" id="UP001345219">
    <property type="component" value="Chromosome 14"/>
</dbReference>
<dbReference type="NCBIfam" id="TIGR00756">
    <property type="entry name" value="PPR"/>
    <property type="match status" value="5"/>
</dbReference>
<keyword evidence="1" id="KW-0677">Repeat</keyword>
<evidence type="ECO:0000313" key="4">
    <source>
        <dbReference type="Proteomes" id="UP001345219"/>
    </source>
</evidence>
<proteinExistence type="predicted"/>
<gene>
    <name evidence="3" type="ORF">SAY87_018270</name>
</gene>
<keyword evidence="4" id="KW-1185">Reference proteome</keyword>
<dbReference type="AlphaFoldDB" id="A0AAN7QWV1"/>
<reference evidence="3 4" key="1">
    <citation type="journal article" date="2023" name="Hortic Res">
        <title>Pangenome of water caltrop reveals structural variations and asymmetric subgenome divergence after allopolyploidization.</title>
        <authorList>
            <person name="Zhang X."/>
            <person name="Chen Y."/>
            <person name="Wang L."/>
            <person name="Yuan Y."/>
            <person name="Fang M."/>
            <person name="Shi L."/>
            <person name="Lu R."/>
            <person name="Comes H.P."/>
            <person name="Ma Y."/>
            <person name="Chen Y."/>
            <person name="Huang G."/>
            <person name="Zhou Y."/>
            <person name="Zheng Z."/>
            <person name="Qiu Y."/>
        </authorList>
    </citation>
    <scope>NUCLEOTIDE SEQUENCE [LARGE SCALE GENOMIC DNA]</scope>
    <source>
        <tissue evidence="3">Roots</tissue>
    </source>
</reference>
<dbReference type="InterPro" id="IPR011990">
    <property type="entry name" value="TPR-like_helical_dom_sf"/>
</dbReference>
<accession>A0AAN7QWV1</accession>
<name>A0AAN7QWV1_9MYRT</name>
<sequence length="770" mass="86722">MSISLQCSTFPSPKLSEATFSASDGRNRRSIKTLSLPHNQKSGWFVKIESMNADAVHKIQSQYDRQQLVELLHHCAENGSHSAAKSVHGFVLRIYSQEEDNLIILLNHVAYAYSMCSDFKIACRVFDNMLERNTFSWNVMISGSAKNGLFIDGWDFFHEMHSLGVPPDKFTYSAVIKVCIGLGSIELGKVLHSQIIRAGFSPNTFISTSLLSMYAKLGEMGDSCKVFNSMEEQNDVSWNAMISGFTSNGFYSEAYDYFLRMKVRGLKPNVYTFISALKAVGKLGDINKGRDVHNYVSETGNDSNVSVGTALIDMYAKCGSISSAKDVFYLYFQESGVNAPWNAMISAYSYCGLHREALDLFIMMCHKSVKSDIFTYCTVFNSIATSKNLRLVRAVHGMVLKSESNLMVTDVSNAISDAYAKCKSLKDVEKVFKLSEDKDLISWTTILTACTQCSDEVRALSFFSRMREEGFLPNEYAYSSLLTACSSLCFFDFGRQIHGLVYKARMDCERCIESALIDLYAKCGSITDAGRIFERIHMPDVVSWTCIISGYALHGLIEKAIKLFKEMEQRGTRPNSVTFLSILFACSHGGLVEEGMFYFHRMQEIYDIIPDMEHYACIVDLLGRVGHLDNALDFIKKMPIEPNEMIWQSLLGACRVHGNIKLGKLAADMIVSVKPQDAATFVLLSNTYMQRGKLEDALGVRDMMKDMGMKKEPGFSWISVNGEIHRFYSRDQEHPQRFEIYAILEELRIIMTFVNQGPNLSHALKDLELV</sequence>
<dbReference type="PANTHER" id="PTHR47926:SF395">
    <property type="entry name" value="TETRATRICOPEPTIDE-LIKE HELICAL DOMAIN, DYW DOMAIN PROTEIN-RELATED"/>
    <property type="match status" value="1"/>
</dbReference>
<dbReference type="GO" id="GO:0003723">
    <property type="term" value="F:RNA binding"/>
    <property type="evidence" value="ECO:0007669"/>
    <property type="project" value="InterPro"/>
</dbReference>
<evidence type="ECO:0000256" key="1">
    <source>
        <dbReference type="ARBA" id="ARBA00022737"/>
    </source>
</evidence>
<comment type="caution">
    <text evidence="3">The sequence shown here is derived from an EMBL/GenBank/DDBJ whole genome shotgun (WGS) entry which is preliminary data.</text>
</comment>
<dbReference type="InterPro" id="IPR002885">
    <property type="entry name" value="PPR_rpt"/>
</dbReference>
<feature type="repeat" description="PPR" evidence="2">
    <location>
        <begin position="439"/>
        <end position="473"/>
    </location>
</feature>
<organism evidence="3 4">
    <name type="scientific">Trapa incisa</name>
    <dbReference type="NCBI Taxonomy" id="236973"/>
    <lineage>
        <taxon>Eukaryota</taxon>
        <taxon>Viridiplantae</taxon>
        <taxon>Streptophyta</taxon>
        <taxon>Embryophyta</taxon>
        <taxon>Tracheophyta</taxon>
        <taxon>Spermatophyta</taxon>
        <taxon>Magnoliopsida</taxon>
        <taxon>eudicotyledons</taxon>
        <taxon>Gunneridae</taxon>
        <taxon>Pentapetalae</taxon>
        <taxon>rosids</taxon>
        <taxon>malvids</taxon>
        <taxon>Myrtales</taxon>
        <taxon>Lythraceae</taxon>
        <taxon>Trapa</taxon>
    </lineage>
</organism>
<dbReference type="FunFam" id="1.25.40.10:FF:001093">
    <property type="entry name" value="Pentatricopeptide repeat-containing protein At2g34400"/>
    <property type="match status" value="1"/>
</dbReference>
<feature type="repeat" description="PPR" evidence="2">
    <location>
        <begin position="540"/>
        <end position="574"/>
    </location>
</feature>
<dbReference type="Pfam" id="PF01535">
    <property type="entry name" value="PPR"/>
    <property type="match status" value="2"/>
</dbReference>
<dbReference type="InterPro" id="IPR046848">
    <property type="entry name" value="E_motif"/>
</dbReference>
<dbReference type="Gene3D" id="1.25.40.10">
    <property type="entry name" value="Tetratricopeptide repeat domain"/>
    <property type="match status" value="5"/>
</dbReference>
<protein>
    <recommendedName>
        <fullName evidence="5">Pentatricopeptide repeat-containing protein</fullName>
    </recommendedName>
</protein>
<feature type="repeat" description="PPR" evidence="2">
    <location>
        <begin position="133"/>
        <end position="167"/>
    </location>
</feature>
<dbReference type="GO" id="GO:0009451">
    <property type="term" value="P:RNA modification"/>
    <property type="evidence" value="ECO:0007669"/>
    <property type="project" value="InterPro"/>
</dbReference>
<dbReference type="InterPro" id="IPR046960">
    <property type="entry name" value="PPR_At4g14850-like_plant"/>
</dbReference>
<evidence type="ECO:0008006" key="5">
    <source>
        <dbReference type="Google" id="ProtNLM"/>
    </source>
</evidence>
<dbReference type="FunFam" id="1.25.40.10:FF:000344">
    <property type="entry name" value="Pentatricopeptide repeat-containing protein"/>
    <property type="match status" value="1"/>
</dbReference>